<dbReference type="Proteomes" id="UP000218811">
    <property type="component" value="Unassembled WGS sequence"/>
</dbReference>
<evidence type="ECO:0000313" key="2">
    <source>
        <dbReference type="Proteomes" id="UP000218811"/>
    </source>
</evidence>
<name>A0A2H3J2G8_WOLCO</name>
<accession>A0A2H3J2G8</accession>
<dbReference type="EMBL" id="KB467876">
    <property type="protein sequence ID" value="PCH36440.1"/>
    <property type="molecule type" value="Genomic_DNA"/>
</dbReference>
<reference evidence="1 2" key="1">
    <citation type="journal article" date="2012" name="Science">
        <title>The Paleozoic origin of enzymatic lignin decomposition reconstructed from 31 fungal genomes.</title>
        <authorList>
            <person name="Floudas D."/>
            <person name="Binder M."/>
            <person name="Riley R."/>
            <person name="Barry K."/>
            <person name="Blanchette R.A."/>
            <person name="Henrissat B."/>
            <person name="Martinez A.T."/>
            <person name="Otillar R."/>
            <person name="Spatafora J.W."/>
            <person name="Yadav J.S."/>
            <person name="Aerts A."/>
            <person name="Benoit I."/>
            <person name="Boyd A."/>
            <person name="Carlson A."/>
            <person name="Copeland A."/>
            <person name="Coutinho P.M."/>
            <person name="de Vries R.P."/>
            <person name="Ferreira P."/>
            <person name="Findley K."/>
            <person name="Foster B."/>
            <person name="Gaskell J."/>
            <person name="Glotzer D."/>
            <person name="Gorecki P."/>
            <person name="Heitman J."/>
            <person name="Hesse C."/>
            <person name="Hori C."/>
            <person name="Igarashi K."/>
            <person name="Jurgens J.A."/>
            <person name="Kallen N."/>
            <person name="Kersten P."/>
            <person name="Kohler A."/>
            <person name="Kuees U."/>
            <person name="Kumar T.K.A."/>
            <person name="Kuo A."/>
            <person name="LaButti K."/>
            <person name="Larrondo L.F."/>
            <person name="Lindquist E."/>
            <person name="Ling A."/>
            <person name="Lombard V."/>
            <person name="Lucas S."/>
            <person name="Lundell T."/>
            <person name="Martin R."/>
            <person name="McLaughlin D.J."/>
            <person name="Morgenstern I."/>
            <person name="Morin E."/>
            <person name="Murat C."/>
            <person name="Nagy L.G."/>
            <person name="Nolan M."/>
            <person name="Ohm R.A."/>
            <person name="Patyshakuliyeva A."/>
            <person name="Rokas A."/>
            <person name="Ruiz-Duenas F.J."/>
            <person name="Sabat G."/>
            <person name="Salamov A."/>
            <person name="Samejima M."/>
            <person name="Schmutz J."/>
            <person name="Slot J.C."/>
            <person name="St John F."/>
            <person name="Stenlid J."/>
            <person name="Sun H."/>
            <person name="Sun S."/>
            <person name="Syed K."/>
            <person name="Tsang A."/>
            <person name="Wiebenga A."/>
            <person name="Young D."/>
            <person name="Pisabarro A."/>
            <person name="Eastwood D.C."/>
            <person name="Martin F."/>
            <person name="Cullen D."/>
            <person name="Grigoriev I.V."/>
            <person name="Hibbett D.S."/>
        </authorList>
    </citation>
    <scope>NUCLEOTIDE SEQUENCE [LARGE SCALE GENOMIC DNA]</scope>
    <source>
        <strain evidence="1 2">MD-104</strain>
    </source>
</reference>
<feature type="non-terminal residue" evidence="1">
    <location>
        <position position="177"/>
    </location>
</feature>
<dbReference type="AlphaFoldDB" id="A0A2H3J2G8"/>
<gene>
    <name evidence="1" type="ORF">WOLCODRAFT_140422</name>
</gene>
<organism evidence="1 2">
    <name type="scientific">Wolfiporia cocos (strain MD-104)</name>
    <name type="common">Brown rot fungus</name>
    <dbReference type="NCBI Taxonomy" id="742152"/>
    <lineage>
        <taxon>Eukaryota</taxon>
        <taxon>Fungi</taxon>
        <taxon>Dikarya</taxon>
        <taxon>Basidiomycota</taxon>
        <taxon>Agaricomycotina</taxon>
        <taxon>Agaricomycetes</taxon>
        <taxon>Polyporales</taxon>
        <taxon>Phaeolaceae</taxon>
        <taxon>Wolfiporia</taxon>
    </lineage>
</organism>
<evidence type="ECO:0000313" key="1">
    <source>
        <dbReference type="EMBL" id="PCH36440.1"/>
    </source>
</evidence>
<protein>
    <submittedName>
        <fullName evidence="1">Uncharacterized protein</fullName>
    </submittedName>
</protein>
<sequence length="177" mass="19048">MDAPCPSTRTSSTTCVAPSGPVNPVVLLVTAPTFASALAPPISRCTLHHRPCRRCHHDVRWFPARPLLLPVMSCDVSAASTDVTRGALHMNSRPLPPYVPAVAACRHRFVSACPAAALGSMLPLLRLTSHGLPVASLELCVVLHVPATPYWLPNVRWRRPASIPRISSIFALSVPFV</sequence>
<proteinExistence type="predicted"/>
<keyword evidence="2" id="KW-1185">Reference proteome</keyword>